<dbReference type="HOGENOM" id="CLU_2278497_0_0_1"/>
<keyword evidence="2" id="KW-1185">Reference proteome</keyword>
<gene>
    <name evidence="1" type="ORF">PILCRDRAFT_818774</name>
</gene>
<name>A0A0C3BDK9_PILCF</name>
<dbReference type="Proteomes" id="UP000054166">
    <property type="component" value="Unassembled WGS sequence"/>
</dbReference>
<proteinExistence type="predicted"/>
<reference evidence="2" key="2">
    <citation type="submission" date="2015-01" db="EMBL/GenBank/DDBJ databases">
        <title>Evolutionary Origins and Diversification of the Mycorrhizal Mutualists.</title>
        <authorList>
            <consortium name="DOE Joint Genome Institute"/>
            <consortium name="Mycorrhizal Genomics Consortium"/>
            <person name="Kohler A."/>
            <person name="Kuo A."/>
            <person name="Nagy L.G."/>
            <person name="Floudas D."/>
            <person name="Copeland A."/>
            <person name="Barry K.W."/>
            <person name="Cichocki N."/>
            <person name="Veneault-Fourrey C."/>
            <person name="LaButti K."/>
            <person name="Lindquist E.A."/>
            <person name="Lipzen A."/>
            <person name="Lundell T."/>
            <person name="Morin E."/>
            <person name="Murat C."/>
            <person name="Riley R."/>
            <person name="Ohm R."/>
            <person name="Sun H."/>
            <person name="Tunlid A."/>
            <person name="Henrissat B."/>
            <person name="Grigoriev I.V."/>
            <person name="Hibbett D.S."/>
            <person name="Martin F."/>
        </authorList>
    </citation>
    <scope>NUCLEOTIDE SEQUENCE [LARGE SCALE GENOMIC DNA]</scope>
    <source>
        <strain evidence="2">F 1598</strain>
    </source>
</reference>
<protein>
    <submittedName>
        <fullName evidence="1">Uncharacterized protein</fullName>
    </submittedName>
</protein>
<dbReference type="AlphaFoldDB" id="A0A0C3BDK9"/>
<reference evidence="1 2" key="1">
    <citation type="submission" date="2014-04" db="EMBL/GenBank/DDBJ databases">
        <authorList>
            <consortium name="DOE Joint Genome Institute"/>
            <person name="Kuo A."/>
            <person name="Tarkka M."/>
            <person name="Buscot F."/>
            <person name="Kohler A."/>
            <person name="Nagy L.G."/>
            <person name="Floudas D."/>
            <person name="Copeland A."/>
            <person name="Barry K.W."/>
            <person name="Cichocki N."/>
            <person name="Veneault-Fourrey C."/>
            <person name="LaButti K."/>
            <person name="Lindquist E.A."/>
            <person name="Lipzen A."/>
            <person name="Lundell T."/>
            <person name="Morin E."/>
            <person name="Murat C."/>
            <person name="Sun H."/>
            <person name="Tunlid A."/>
            <person name="Henrissat B."/>
            <person name="Grigoriev I.V."/>
            <person name="Hibbett D.S."/>
            <person name="Martin F."/>
            <person name="Nordberg H.P."/>
            <person name="Cantor M.N."/>
            <person name="Hua S.X."/>
        </authorList>
    </citation>
    <scope>NUCLEOTIDE SEQUENCE [LARGE SCALE GENOMIC DNA]</scope>
    <source>
        <strain evidence="1 2">F 1598</strain>
    </source>
</reference>
<dbReference type="EMBL" id="KN832988">
    <property type="protein sequence ID" value="KIM84408.1"/>
    <property type="molecule type" value="Genomic_DNA"/>
</dbReference>
<organism evidence="1 2">
    <name type="scientific">Piloderma croceum (strain F 1598)</name>
    <dbReference type="NCBI Taxonomy" id="765440"/>
    <lineage>
        <taxon>Eukaryota</taxon>
        <taxon>Fungi</taxon>
        <taxon>Dikarya</taxon>
        <taxon>Basidiomycota</taxon>
        <taxon>Agaricomycotina</taxon>
        <taxon>Agaricomycetes</taxon>
        <taxon>Agaricomycetidae</taxon>
        <taxon>Atheliales</taxon>
        <taxon>Atheliaceae</taxon>
        <taxon>Piloderma</taxon>
    </lineage>
</organism>
<dbReference type="InParanoid" id="A0A0C3BDK9"/>
<evidence type="ECO:0000313" key="2">
    <source>
        <dbReference type="Proteomes" id="UP000054166"/>
    </source>
</evidence>
<accession>A0A0C3BDK9</accession>
<evidence type="ECO:0000313" key="1">
    <source>
        <dbReference type="EMBL" id="KIM84408.1"/>
    </source>
</evidence>
<sequence>MINGVRPDDLNAGPEKFRMDTSEAICGSQPNRRISGLATPVTAPAVCIGRMTLSSYDHFNLCTILVAVVCLQMLSKVRSQQHDNMDTIANSATTPFFAVKTA</sequence>